<accession>A0A1X7NDU5</accession>
<keyword evidence="4" id="KW-1185">Reference proteome</keyword>
<dbReference type="GO" id="GO:0000287">
    <property type="term" value="F:magnesium ion binding"/>
    <property type="evidence" value="ECO:0007669"/>
    <property type="project" value="InterPro"/>
</dbReference>
<proteinExistence type="inferred from homology"/>
<dbReference type="EC" id="3.1.3.7" evidence="2"/>
<dbReference type="RefSeq" id="WP_084006240.1">
    <property type="nucleotide sequence ID" value="NZ_FXBN01000001.1"/>
</dbReference>
<dbReference type="Gene3D" id="3.40.190.80">
    <property type="match status" value="1"/>
</dbReference>
<dbReference type="CDD" id="cd01638">
    <property type="entry name" value="CysQ"/>
    <property type="match status" value="1"/>
</dbReference>
<feature type="binding site" evidence="1">
    <location>
        <position position="91"/>
    </location>
    <ligand>
        <name>Mg(2+)</name>
        <dbReference type="ChEBI" id="CHEBI:18420"/>
        <label>1</label>
        <note>catalytic</note>
    </ligand>
</feature>
<keyword evidence="1" id="KW-0460">Magnesium</keyword>
<dbReference type="SUPFAM" id="SSF56655">
    <property type="entry name" value="Carbohydrate phosphatase"/>
    <property type="match status" value="1"/>
</dbReference>
<dbReference type="GO" id="GO:0050427">
    <property type="term" value="P:3'-phosphoadenosine 5'-phosphosulfate metabolic process"/>
    <property type="evidence" value="ECO:0007669"/>
    <property type="project" value="TreeGrafter"/>
</dbReference>
<evidence type="ECO:0000256" key="1">
    <source>
        <dbReference type="PIRSR" id="PIRSR600760-2"/>
    </source>
</evidence>
<dbReference type="Proteomes" id="UP000278252">
    <property type="component" value="Unassembled WGS sequence"/>
</dbReference>
<dbReference type="InterPro" id="IPR006240">
    <property type="entry name" value="CysQ"/>
</dbReference>
<feature type="binding site" evidence="1">
    <location>
        <position position="70"/>
    </location>
    <ligand>
        <name>Mg(2+)</name>
        <dbReference type="ChEBI" id="CHEBI:18420"/>
        <label>1</label>
        <note>catalytic</note>
    </ligand>
</feature>
<dbReference type="HAMAP" id="MF_02095">
    <property type="entry name" value="CysQ"/>
    <property type="match status" value="1"/>
</dbReference>
<feature type="binding site" evidence="1">
    <location>
        <position position="214"/>
    </location>
    <ligand>
        <name>Mg(2+)</name>
        <dbReference type="ChEBI" id="CHEBI:18420"/>
        <label>1</label>
        <note>catalytic</note>
    </ligand>
</feature>
<evidence type="ECO:0000313" key="4">
    <source>
        <dbReference type="Proteomes" id="UP000193969"/>
    </source>
</evidence>
<dbReference type="Proteomes" id="UP000193969">
    <property type="component" value="Unassembled WGS sequence"/>
</dbReference>
<dbReference type="AlphaFoldDB" id="A0A1X7NDU5"/>
<dbReference type="GO" id="GO:0008441">
    <property type="term" value="F:3'(2'),5'-bisphosphate nucleotidase activity"/>
    <property type="evidence" value="ECO:0007669"/>
    <property type="project" value="UniProtKB-EC"/>
</dbReference>
<feature type="binding site" evidence="1">
    <location>
        <position position="92"/>
    </location>
    <ligand>
        <name>Mg(2+)</name>
        <dbReference type="ChEBI" id="CHEBI:18420"/>
        <label>1</label>
        <note>catalytic</note>
    </ligand>
</feature>
<dbReference type="EMBL" id="FXBN01000001">
    <property type="protein sequence ID" value="SMH35414.1"/>
    <property type="molecule type" value="Genomic_DNA"/>
</dbReference>
<sequence length="267" mass="30053">MNKETIPKMLKELIEISKDAGNIILNYYDNPEQSIQIKEDESPLTKADTESNEYICGKLKELYNIPIISEECYDEYEIRKGFSEFFLVDPLDGTKEFIERNGEFTVNIAYVKNKKPVMGVIYVPASGTTFFAAENFGSYVENKDGIQKLPLSKPSKKELSATGSRKHSTNLDADFARMNNIQETVPAGSSLKFCKVAMGDAHLYPRFQGSMEWDIAAGHIVAKEAGCNLVDLKTMKEPEYNKESLLNNYFIVLTKGLDISSIKIPEI</sequence>
<dbReference type="Pfam" id="PF00459">
    <property type="entry name" value="Inositol_P"/>
    <property type="match status" value="1"/>
</dbReference>
<dbReference type="NCBIfam" id="TIGR01331">
    <property type="entry name" value="bisphos_cysQ"/>
    <property type="match status" value="1"/>
</dbReference>
<reference evidence="3" key="2">
    <citation type="submission" date="2017-04" db="EMBL/GenBank/DDBJ databases">
        <authorList>
            <person name="Afonso C.L."/>
            <person name="Miller P.J."/>
            <person name="Scott M.A."/>
            <person name="Spackman E."/>
            <person name="Goraichik I."/>
            <person name="Dimitrov K.M."/>
            <person name="Suarez D.L."/>
            <person name="Swayne D.E."/>
        </authorList>
    </citation>
    <scope>NUCLEOTIDE SEQUENCE [LARGE SCALE GENOMIC DNA]</scope>
    <source>
        <strain evidence="3">FDF-1</strain>
    </source>
</reference>
<evidence type="ECO:0000313" key="3">
    <source>
        <dbReference type="EMBL" id="SMH35414.1"/>
    </source>
</evidence>
<evidence type="ECO:0000313" key="2">
    <source>
        <dbReference type="EMBL" id="RNI13587.1"/>
    </source>
</evidence>
<dbReference type="PANTHER" id="PTHR43028">
    <property type="entry name" value="3'(2'),5'-BISPHOSPHATE NUCLEOTIDASE 1"/>
    <property type="match status" value="1"/>
</dbReference>
<keyword evidence="2" id="KW-0378">Hydrolase</keyword>
<name>A0A1X7NDU5_9EURY</name>
<reference evidence="4" key="1">
    <citation type="submission" date="2017-04" db="EMBL/GenBank/DDBJ databases">
        <authorList>
            <person name="Varghese N."/>
            <person name="Submissions S."/>
        </authorList>
    </citation>
    <scope>NUCLEOTIDE SEQUENCE [LARGE SCALE GENOMIC DNA]</scope>
    <source>
        <strain evidence="4">FDF-1</strain>
    </source>
</reference>
<feature type="binding site" evidence="1">
    <location>
        <position position="89"/>
    </location>
    <ligand>
        <name>Mg(2+)</name>
        <dbReference type="ChEBI" id="CHEBI:18420"/>
        <label>1</label>
        <note>catalytic</note>
    </ligand>
</feature>
<dbReference type="Gene3D" id="3.30.540.10">
    <property type="entry name" value="Fructose-1,6-Bisphosphatase, subunit A, domain 1"/>
    <property type="match status" value="1"/>
</dbReference>
<dbReference type="PRINTS" id="PR00377">
    <property type="entry name" value="IMPHPHTASES"/>
</dbReference>
<reference evidence="2 5" key="3">
    <citation type="submission" date="2018-10" db="EMBL/GenBank/DDBJ databases">
        <title>Cultivation of a novel Methanohalophilus strain from Kebrit Deep of the Red Sea and a genomic comparison of members of the genus Methanohalophilus.</title>
        <authorList>
            <person name="Guan Y."/>
            <person name="Ngugi D.K."/>
            <person name="Stingl U."/>
        </authorList>
    </citation>
    <scope>NUCLEOTIDE SEQUENCE [LARGE SCALE GENOMIC DNA]</scope>
    <source>
        <strain evidence="2 5">DSM 7471</strain>
    </source>
</reference>
<dbReference type="GO" id="GO:0000103">
    <property type="term" value="P:sulfate assimilation"/>
    <property type="evidence" value="ECO:0007669"/>
    <property type="project" value="TreeGrafter"/>
</dbReference>
<dbReference type="InterPro" id="IPR050725">
    <property type="entry name" value="CysQ/Inositol_MonoPase"/>
</dbReference>
<organism evidence="3 4">
    <name type="scientific">Methanohalophilus portucalensis FDF-1</name>
    <dbReference type="NCBI Taxonomy" id="523843"/>
    <lineage>
        <taxon>Archaea</taxon>
        <taxon>Methanobacteriati</taxon>
        <taxon>Methanobacteriota</taxon>
        <taxon>Stenosarchaea group</taxon>
        <taxon>Methanomicrobia</taxon>
        <taxon>Methanosarcinales</taxon>
        <taxon>Methanosarcinaceae</taxon>
        <taxon>Methanohalophilus</taxon>
    </lineage>
</organism>
<dbReference type="OrthoDB" id="58111at2157"/>
<protein>
    <submittedName>
        <fullName evidence="3">3'(2'),5'-bisphosphate nucleotidase</fullName>
        <ecNumber evidence="2">3.1.3.7</ecNumber>
    </submittedName>
</protein>
<dbReference type="PANTHER" id="PTHR43028:SF5">
    <property type="entry name" value="3'(2'),5'-BISPHOSPHATE NUCLEOTIDASE 1"/>
    <property type="match status" value="1"/>
</dbReference>
<gene>
    <name evidence="2" type="primary">cysQ</name>
    <name evidence="2" type="ORF">EFE41_03150</name>
    <name evidence="3" type="ORF">SAMN06264941_0987</name>
</gene>
<comment type="cofactor">
    <cofactor evidence="1">
        <name>Mg(2+)</name>
        <dbReference type="ChEBI" id="CHEBI:18420"/>
    </cofactor>
</comment>
<keyword evidence="1" id="KW-0479">Metal-binding</keyword>
<dbReference type="InterPro" id="IPR000760">
    <property type="entry name" value="Inositol_monophosphatase-like"/>
</dbReference>
<evidence type="ECO:0000313" key="5">
    <source>
        <dbReference type="Proteomes" id="UP000278252"/>
    </source>
</evidence>
<dbReference type="EMBL" id="RJJH01000001">
    <property type="protein sequence ID" value="RNI13587.1"/>
    <property type="molecule type" value="Genomic_DNA"/>
</dbReference>